<dbReference type="EC" id="2.7.13.3" evidence="3"/>
<evidence type="ECO:0000256" key="8">
    <source>
        <dbReference type="ARBA" id="ARBA00022989"/>
    </source>
</evidence>
<evidence type="ECO:0000256" key="5">
    <source>
        <dbReference type="ARBA" id="ARBA00022679"/>
    </source>
</evidence>
<dbReference type="Pfam" id="PF00672">
    <property type="entry name" value="HAMP"/>
    <property type="match status" value="1"/>
</dbReference>
<evidence type="ECO:0000256" key="3">
    <source>
        <dbReference type="ARBA" id="ARBA00012438"/>
    </source>
</evidence>
<dbReference type="SUPFAM" id="SSF47384">
    <property type="entry name" value="Homodimeric domain of signal transducing histidine kinase"/>
    <property type="match status" value="1"/>
</dbReference>
<dbReference type="CDD" id="cd06225">
    <property type="entry name" value="HAMP"/>
    <property type="match status" value="1"/>
</dbReference>
<dbReference type="Pfam" id="PF02518">
    <property type="entry name" value="HATPase_c"/>
    <property type="match status" value="1"/>
</dbReference>
<keyword evidence="8 11" id="KW-1133">Transmembrane helix</keyword>
<dbReference type="Gene3D" id="3.30.565.10">
    <property type="entry name" value="Histidine kinase-like ATPase, C-terminal domain"/>
    <property type="match status" value="1"/>
</dbReference>
<feature type="domain" description="Histidine kinase" evidence="13">
    <location>
        <begin position="257"/>
        <end position="465"/>
    </location>
</feature>
<evidence type="ECO:0000256" key="4">
    <source>
        <dbReference type="ARBA" id="ARBA00022553"/>
    </source>
</evidence>
<dbReference type="GO" id="GO:0005886">
    <property type="term" value="C:plasma membrane"/>
    <property type="evidence" value="ECO:0007669"/>
    <property type="project" value="UniProtKB-SubCell"/>
</dbReference>
<dbReference type="InterPro" id="IPR003594">
    <property type="entry name" value="HATPase_dom"/>
</dbReference>
<dbReference type="InterPro" id="IPR004358">
    <property type="entry name" value="Sig_transdc_His_kin-like_C"/>
</dbReference>
<dbReference type="PROSITE" id="PS50109">
    <property type="entry name" value="HIS_KIN"/>
    <property type="match status" value="1"/>
</dbReference>
<dbReference type="Gene3D" id="6.10.340.10">
    <property type="match status" value="1"/>
</dbReference>
<dbReference type="PANTHER" id="PTHR45436">
    <property type="entry name" value="SENSOR HISTIDINE KINASE YKOH"/>
    <property type="match status" value="1"/>
</dbReference>
<evidence type="ECO:0000256" key="2">
    <source>
        <dbReference type="ARBA" id="ARBA00004236"/>
    </source>
</evidence>
<evidence type="ECO:0000256" key="11">
    <source>
        <dbReference type="SAM" id="Phobius"/>
    </source>
</evidence>
<keyword evidence="10 11" id="KW-0472">Membrane</keyword>
<evidence type="ECO:0000313" key="16">
    <source>
        <dbReference type="Proteomes" id="UP000824037"/>
    </source>
</evidence>
<sequence length="478" mass="51506">MSVRTRALAALIGLAALAMAAAGLTAYQLERDHTAQVLDDSLERNANEIRTLHEQGVDPATGEPFASVDAVLRTALSRVVPAENEALAGFMGSELSHVPSVITSFRIQDDPELMAAVAPVSTWSRADVMTVDTDQRSYRVLGLPVQSSGEGPNGAVVIAFDLDAEYAGLNNTFGTYALVAVVALVWITIIGWFVVGRMLLPVTVLRTTAAEISSSDDLSRRIPVTGKDDLAALTDTVNGMFARLEHTFASQRQLLDDVGHELRTPLTVVRGHLELMDATDAQDAADTRALVLDEVDRMNLLVEDLMTLAKARRPDFVTRVPVDLARLTDEVLAKAEPLGERRWVLDSLADVQLDADPRRLTQAWLQLVSNAVKFSADGSTVAIGSRYSAATGTVRLWVRDEGSGIEPEDQARIFDRFERLDPSVEGTGLGLSIVALIAEAHGGRVDLDSTAGAGSTFSIVLPIAGEEKALQTEERMTR</sequence>
<evidence type="ECO:0000259" key="14">
    <source>
        <dbReference type="PROSITE" id="PS50885"/>
    </source>
</evidence>
<dbReference type="AlphaFoldDB" id="A0A9D2J2G4"/>
<dbReference type="InterPro" id="IPR036097">
    <property type="entry name" value="HisK_dim/P_sf"/>
</dbReference>
<keyword evidence="5" id="KW-0808">Transferase</keyword>
<feature type="chain" id="PRO_5039192405" description="histidine kinase" evidence="12">
    <location>
        <begin position="21"/>
        <end position="478"/>
    </location>
</feature>
<feature type="transmembrane region" description="Helical" evidence="11">
    <location>
        <begin position="173"/>
        <end position="195"/>
    </location>
</feature>
<protein>
    <recommendedName>
        <fullName evidence="3">histidine kinase</fullName>
        <ecNumber evidence="3">2.7.13.3</ecNumber>
    </recommendedName>
</protein>
<evidence type="ECO:0000313" key="15">
    <source>
        <dbReference type="EMBL" id="HIZ34191.1"/>
    </source>
</evidence>
<keyword evidence="12" id="KW-0732">Signal</keyword>
<dbReference type="CDD" id="cd00082">
    <property type="entry name" value="HisKA"/>
    <property type="match status" value="1"/>
</dbReference>
<dbReference type="PRINTS" id="PR00344">
    <property type="entry name" value="BCTRLSENSOR"/>
</dbReference>
<dbReference type="GO" id="GO:0000155">
    <property type="term" value="F:phosphorelay sensor kinase activity"/>
    <property type="evidence" value="ECO:0007669"/>
    <property type="project" value="InterPro"/>
</dbReference>
<comment type="subcellular location">
    <subcellularLocation>
        <location evidence="2">Cell membrane</location>
    </subcellularLocation>
</comment>
<dbReference type="InterPro" id="IPR005467">
    <property type="entry name" value="His_kinase_dom"/>
</dbReference>
<evidence type="ECO:0000256" key="9">
    <source>
        <dbReference type="ARBA" id="ARBA00023012"/>
    </source>
</evidence>
<keyword evidence="7 15" id="KW-0418">Kinase</keyword>
<evidence type="ECO:0000256" key="1">
    <source>
        <dbReference type="ARBA" id="ARBA00000085"/>
    </source>
</evidence>
<feature type="domain" description="HAMP" evidence="14">
    <location>
        <begin position="196"/>
        <end position="249"/>
    </location>
</feature>
<proteinExistence type="predicted"/>
<evidence type="ECO:0000256" key="10">
    <source>
        <dbReference type="ARBA" id="ARBA00023136"/>
    </source>
</evidence>
<dbReference type="SMART" id="SM00388">
    <property type="entry name" value="HisKA"/>
    <property type="match status" value="1"/>
</dbReference>
<dbReference type="PANTHER" id="PTHR45436:SF5">
    <property type="entry name" value="SENSOR HISTIDINE KINASE TRCS"/>
    <property type="match status" value="1"/>
</dbReference>
<feature type="signal peptide" evidence="12">
    <location>
        <begin position="1"/>
        <end position="20"/>
    </location>
</feature>
<evidence type="ECO:0000256" key="6">
    <source>
        <dbReference type="ARBA" id="ARBA00022692"/>
    </source>
</evidence>
<dbReference type="FunFam" id="3.30.565.10:FF:000006">
    <property type="entry name" value="Sensor histidine kinase WalK"/>
    <property type="match status" value="1"/>
</dbReference>
<reference evidence="15" key="2">
    <citation type="submission" date="2021-04" db="EMBL/GenBank/DDBJ databases">
        <authorList>
            <person name="Gilroy R."/>
        </authorList>
    </citation>
    <scope>NUCLEOTIDE SEQUENCE</scope>
    <source>
        <strain evidence="15">ChiGjej4B4-7305</strain>
    </source>
</reference>
<keyword evidence="9" id="KW-0902">Two-component regulatory system</keyword>
<evidence type="ECO:0000259" key="13">
    <source>
        <dbReference type="PROSITE" id="PS50109"/>
    </source>
</evidence>
<dbReference type="InterPro" id="IPR050428">
    <property type="entry name" value="TCS_sensor_his_kinase"/>
</dbReference>
<dbReference type="SMART" id="SM00304">
    <property type="entry name" value="HAMP"/>
    <property type="match status" value="1"/>
</dbReference>
<keyword evidence="4" id="KW-0597">Phosphoprotein</keyword>
<organism evidence="15 16">
    <name type="scientific">Candidatus Ruania gallistercoris</name>
    <dbReference type="NCBI Taxonomy" id="2838746"/>
    <lineage>
        <taxon>Bacteria</taxon>
        <taxon>Bacillati</taxon>
        <taxon>Actinomycetota</taxon>
        <taxon>Actinomycetes</taxon>
        <taxon>Micrococcales</taxon>
        <taxon>Ruaniaceae</taxon>
        <taxon>Ruania</taxon>
    </lineage>
</organism>
<evidence type="ECO:0000256" key="7">
    <source>
        <dbReference type="ARBA" id="ARBA00022777"/>
    </source>
</evidence>
<name>A0A9D2J2G4_9MICO</name>
<dbReference type="Pfam" id="PF00512">
    <property type="entry name" value="HisKA"/>
    <property type="match status" value="1"/>
</dbReference>
<comment type="catalytic activity">
    <reaction evidence="1">
        <text>ATP + protein L-histidine = ADP + protein N-phospho-L-histidine.</text>
        <dbReference type="EC" id="2.7.13.3"/>
    </reaction>
</comment>
<accession>A0A9D2J2G4</accession>
<dbReference type="InterPro" id="IPR036890">
    <property type="entry name" value="HATPase_C_sf"/>
</dbReference>
<dbReference type="SMART" id="SM00387">
    <property type="entry name" value="HATPase_c"/>
    <property type="match status" value="1"/>
</dbReference>
<dbReference type="InterPro" id="IPR003661">
    <property type="entry name" value="HisK_dim/P_dom"/>
</dbReference>
<reference evidence="15" key="1">
    <citation type="journal article" date="2021" name="PeerJ">
        <title>Extensive microbial diversity within the chicken gut microbiome revealed by metagenomics and culture.</title>
        <authorList>
            <person name="Gilroy R."/>
            <person name="Ravi A."/>
            <person name="Getino M."/>
            <person name="Pursley I."/>
            <person name="Horton D.L."/>
            <person name="Alikhan N.F."/>
            <person name="Baker D."/>
            <person name="Gharbi K."/>
            <person name="Hall N."/>
            <person name="Watson M."/>
            <person name="Adriaenssens E.M."/>
            <person name="Foster-Nyarko E."/>
            <person name="Jarju S."/>
            <person name="Secka A."/>
            <person name="Antonio M."/>
            <person name="Oren A."/>
            <person name="Chaudhuri R.R."/>
            <person name="La Ragione R."/>
            <person name="Hildebrand F."/>
            <person name="Pallen M.J."/>
        </authorList>
    </citation>
    <scope>NUCLEOTIDE SEQUENCE</scope>
    <source>
        <strain evidence="15">ChiGjej4B4-7305</strain>
    </source>
</reference>
<dbReference type="Proteomes" id="UP000824037">
    <property type="component" value="Unassembled WGS sequence"/>
</dbReference>
<dbReference type="InterPro" id="IPR003660">
    <property type="entry name" value="HAMP_dom"/>
</dbReference>
<keyword evidence="6 11" id="KW-0812">Transmembrane</keyword>
<dbReference type="PROSITE" id="PS50885">
    <property type="entry name" value="HAMP"/>
    <property type="match status" value="1"/>
</dbReference>
<dbReference type="EMBL" id="DXBY01000009">
    <property type="protein sequence ID" value="HIZ34191.1"/>
    <property type="molecule type" value="Genomic_DNA"/>
</dbReference>
<comment type="caution">
    <text evidence="15">The sequence shown here is derived from an EMBL/GenBank/DDBJ whole genome shotgun (WGS) entry which is preliminary data.</text>
</comment>
<dbReference type="Gene3D" id="1.10.287.130">
    <property type="match status" value="1"/>
</dbReference>
<evidence type="ECO:0000256" key="12">
    <source>
        <dbReference type="SAM" id="SignalP"/>
    </source>
</evidence>
<gene>
    <name evidence="15" type="ORF">H9815_00300</name>
</gene>
<dbReference type="CDD" id="cd00075">
    <property type="entry name" value="HATPase"/>
    <property type="match status" value="1"/>
</dbReference>
<dbReference type="SUPFAM" id="SSF55874">
    <property type="entry name" value="ATPase domain of HSP90 chaperone/DNA topoisomerase II/histidine kinase"/>
    <property type="match status" value="1"/>
</dbReference>